<evidence type="ECO:0000313" key="12">
    <source>
        <dbReference type="RefSeq" id="XP_035670104.1"/>
    </source>
</evidence>
<dbReference type="PANTHER" id="PTHR24235:SF29">
    <property type="entry name" value="GH23382P"/>
    <property type="match status" value="1"/>
</dbReference>
<proteinExistence type="inferred from homology"/>
<name>A0A9J7KT71_BRAFL</name>
<dbReference type="FunFam" id="1.20.1070.10:FF:000721">
    <property type="entry name" value="Uncharacterized protein"/>
    <property type="match status" value="1"/>
</dbReference>
<feature type="transmembrane region" description="Helical" evidence="9">
    <location>
        <begin position="26"/>
        <end position="52"/>
    </location>
</feature>
<keyword evidence="8" id="KW-0807">Transducer</keyword>
<feature type="transmembrane region" description="Helical" evidence="9">
    <location>
        <begin position="64"/>
        <end position="84"/>
    </location>
</feature>
<keyword evidence="11" id="KW-1185">Reference proteome</keyword>
<evidence type="ECO:0000256" key="6">
    <source>
        <dbReference type="ARBA" id="ARBA00023136"/>
    </source>
</evidence>
<dbReference type="OMA" id="TWIMAND"/>
<reference evidence="12" key="2">
    <citation type="submission" date="2025-08" db="UniProtKB">
        <authorList>
            <consortium name="RefSeq"/>
        </authorList>
    </citation>
    <scope>IDENTIFICATION</scope>
    <source>
        <strain evidence="12">S238N-H82</strain>
        <tissue evidence="12">Testes</tissue>
    </source>
</reference>
<keyword evidence="4 9" id="KW-1133">Transmembrane helix</keyword>
<dbReference type="InterPro" id="IPR017452">
    <property type="entry name" value="GPCR_Rhodpsn_7TM"/>
</dbReference>
<evidence type="ECO:0000256" key="5">
    <source>
        <dbReference type="ARBA" id="ARBA00023040"/>
    </source>
</evidence>
<evidence type="ECO:0000256" key="1">
    <source>
        <dbReference type="ARBA" id="ARBA00004141"/>
    </source>
</evidence>
<evidence type="ECO:0000259" key="10">
    <source>
        <dbReference type="PROSITE" id="PS50262"/>
    </source>
</evidence>
<dbReference type="InterPro" id="IPR000276">
    <property type="entry name" value="GPCR_Rhodpsn"/>
</dbReference>
<keyword evidence="5" id="KW-0297">G-protein coupled receptor</keyword>
<dbReference type="GO" id="GO:0016020">
    <property type="term" value="C:membrane"/>
    <property type="evidence" value="ECO:0007669"/>
    <property type="project" value="UniProtKB-SubCell"/>
</dbReference>
<evidence type="ECO:0000256" key="9">
    <source>
        <dbReference type="SAM" id="Phobius"/>
    </source>
</evidence>
<evidence type="ECO:0000313" key="11">
    <source>
        <dbReference type="Proteomes" id="UP000001554"/>
    </source>
</evidence>
<dbReference type="InterPro" id="IPR000611">
    <property type="entry name" value="NPY_rcpt"/>
</dbReference>
<sequence>MEVVGNLSDNSTFESGLVYKQGYPTIITFILAYGFSFVLCVAGNLAVCVIVIKYQQLHTVTNFFIFNLAAADLLVALFCMPFTLVNNILADWIFGDVVCKLSPFMQGVSVAASVFTLVKIRI</sequence>
<comment type="similarity">
    <text evidence="2">Belongs to the G-protein coupled receptor 1 family.</text>
</comment>
<dbReference type="SUPFAM" id="SSF81321">
    <property type="entry name" value="Family A G protein-coupled receptor-like"/>
    <property type="match status" value="1"/>
</dbReference>
<keyword evidence="3 9" id="KW-0812">Transmembrane</keyword>
<gene>
    <name evidence="12" type="primary">LOC118411729</name>
</gene>
<evidence type="ECO:0000256" key="8">
    <source>
        <dbReference type="ARBA" id="ARBA00023224"/>
    </source>
</evidence>
<evidence type="ECO:0000256" key="7">
    <source>
        <dbReference type="ARBA" id="ARBA00023170"/>
    </source>
</evidence>
<dbReference type="PANTHER" id="PTHR24235">
    <property type="entry name" value="NEUROPEPTIDE Y RECEPTOR"/>
    <property type="match status" value="1"/>
</dbReference>
<dbReference type="Gene3D" id="1.20.1070.10">
    <property type="entry name" value="Rhodopsin 7-helix transmembrane proteins"/>
    <property type="match status" value="1"/>
</dbReference>
<dbReference type="KEGG" id="bfo:118411729"/>
<dbReference type="OrthoDB" id="10037617at2759"/>
<evidence type="ECO:0000256" key="3">
    <source>
        <dbReference type="ARBA" id="ARBA00022692"/>
    </source>
</evidence>
<organism evidence="11 12">
    <name type="scientific">Branchiostoma floridae</name>
    <name type="common">Florida lancelet</name>
    <name type="synonym">Amphioxus</name>
    <dbReference type="NCBI Taxonomy" id="7739"/>
    <lineage>
        <taxon>Eukaryota</taxon>
        <taxon>Metazoa</taxon>
        <taxon>Chordata</taxon>
        <taxon>Cephalochordata</taxon>
        <taxon>Leptocardii</taxon>
        <taxon>Amphioxiformes</taxon>
        <taxon>Branchiostomatidae</taxon>
        <taxon>Branchiostoma</taxon>
    </lineage>
</organism>
<dbReference type="Proteomes" id="UP000001554">
    <property type="component" value="Chromosome 3"/>
</dbReference>
<feature type="domain" description="G-protein coupled receptors family 1 profile" evidence="10">
    <location>
        <begin position="43"/>
        <end position="122"/>
    </location>
</feature>
<protein>
    <submittedName>
        <fullName evidence="12">Neuropeptide FF receptor 2-like</fullName>
    </submittedName>
</protein>
<dbReference type="PRINTS" id="PR01012">
    <property type="entry name" value="NRPEPTIDEYR"/>
</dbReference>
<dbReference type="GO" id="GO:0004983">
    <property type="term" value="F:neuropeptide Y receptor activity"/>
    <property type="evidence" value="ECO:0007669"/>
    <property type="project" value="InterPro"/>
</dbReference>
<keyword evidence="7" id="KW-0675">Receptor</keyword>
<comment type="subcellular location">
    <subcellularLocation>
        <location evidence="1">Membrane</location>
        <topology evidence="1">Multi-pass membrane protein</topology>
    </subcellularLocation>
</comment>
<dbReference type="RefSeq" id="XP_035670104.1">
    <property type="nucleotide sequence ID" value="XM_035814211.1"/>
</dbReference>
<dbReference type="AlphaFoldDB" id="A0A9J7KT71"/>
<dbReference type="PRINTS" id="PR00237">
    <property type="entry name" value="GPCRRHODOPSN"/>
</dbReference>
<accession>A0A9J7KT71</accession>
<reference evidence="11" key="1">
    <citation type="journal article" date="2020" name="Nat. Ecol. Evol.">
        <title>Deeply conserved synteny resolves early events in vertebrate evolution.</title>
        <authorList>
            <person name="Simakov O."/>
            <person name="Marletaz F."/>
            <person name="Yue J.X."/>
            <person name="O'Connell B."/>
            <person name="Jenkins J."/>
            <person name="Brandt A."/>
            <person name="Calef R."/>
            <person name="Tung C.H."/>
            <person name="Huang T.K."/>
            <person name="Schmutz J."/>
            <person name="Satoh N."/>
            <person name="Yu J.K."/>
            <person name="Putnam N.H."/>
            <person name="Green R.E."/>
            <person name="Rokhsar D.S."/>
        </authorList>
    </citation>
    <scope>NUCLEOTIDE SEQUENCE [LARGE SCALE GENOMIC DNA]</scope>
    <source>
        <strain evidence="11">S238N-H82</strain>
    </source>
</reference>
<dbReference type="GeneID" id="118411729"/>
<keyword evidence="6 9" id="KW-0472">Membrane</keyword>
<dbReference type="PROSITE" id="PS50262">
    <property type="entry name" value="G_PROTEIN_RECEP_F1_2"/>
    <property type="match status" value="1"/>
</dbReference>
<evidence type="ECO:0000256" key="4">
    <source>
        <dbReference type="ARBA" id="ARBA00022989"/>
    </source>
</evidence>
<dbReference type="Pfam" id="PF00001">
    <property type="entry name" value="7tm_1"/>
    <property type="match status" value="1"/>
</dbReference>
<evidence type="ECO:0000256" key="2">
    <source>
        <dbReference type="ARBA" id="ARBA00010663"/>
    </source>
</evidence>